<gene>
    <name evidence="4" type="ORF">ACFQ14_04400</name>
</gene>
<evidence type="ECO:0000256" key="1">
    <source>
        <dbReference type="ARBA" id="ARBA00001971"/>
    </source>
</evidence>
<organism evidence="4 5">
    <name type="scientific">Pseudahrensia aquimaris</name>
    <dbReference type="NCBI Taxonomy" id="744461"/>
    <lineage>
        <taxon>Bacteria</taxon>
        <taxon>Pseudomonadati</taxon>
        <taxon>Pseudomonadota</taxon>
        <taxon>Alphaproteobacteria</taxon>
        <taxon>Hyphomicrobiales</taxon>
        <taxon>Ahrensiaceae</taxon>
        <taxon>Pseudahrensia</taxon>
    </lineage>
</organism>
<dbReference type="InterPro" id="IPR001128">
    <property type="entry name" value="Cyt_P450"/>
</dbReference>
<dbReference type="PANTHER" id="PTHR46696:SF1">
    <property type="entry name" value="CYTOCHROME P450 YJIB-RELATED"/>
    <property type="match status" value="1"/>
</dbReference>
<comment type="cofactor">
    <cofactor evidence="1">
        <name>heme</name>
        <dbReference type="ChEBI" id="CHEBI:30413"/>
    </cofactor>
</comment>
<keyword evidence="3" id="KW-0503">Monooxygenase</keyword>
<name>A0ABW3FCU6_9HYPH</name>
<dbReference type="Pfam" id="PF00067">
    <property type="entry name" value="p450"/>
    <property type="match status" value="1"/>
</dbReference>
<reference evidence="5" key="1">
    <citation type="journal article" date="2019" name="Int. J. Syst. Evol. Microbiol.">
        <title>The Global Catalogue of Microorganisms (GCM) 10K type strain sequencing project: providing services to taxonomists for standard genome sequencing and annotation.</title>
        <authorList>
            <consortium name="The Broad Institute Genomics Platform"/>
            <consortium name="The Broad Institute Genome Sequencing Center for Infectious Disease"/>
            <person name="Wu L."/>
            <person name="Ma J."/>
        </authorList>
    </citation>
    <scope>NUCLEOTIDE SEQUENCE [LARGE SCALE GENOMIC DNA]</scope>
    <source>
        <strain evidence="5">CCUG 60023</strain>
    </source>
</reference>
<keyword evidence="3" id="KW-0560">Oxidoreductase</keyword>
<dbReference type="Proteomes" id="UP001597101">
    <property type="component" value="Unassembled WGS sequence"/>
</dbReference>
<dbReference type="SUPFAM" id="SSF48264">
    <property type="entry name" value="Cytochrome P450"/>
    <property type="match status" value="1"/>
</dbReference>
<dbReference type="PRINTS" id="PR00359">
    <property type="entry name" value="BP450"/>
</dbReference>
<dbReference type="RefSeq" id="WP_377211487.1">
    <property type="nucleotide sequence ID" value="NZ_JBHTJV010000003.1"/>
</dbReference>
<dbReference type="InterPro" id="IPR036396">
    <property type="entry name" value="Cyt_P450_sf"/>
</dbReference>
<evidence type="ECO:0000313" key="5">
    <source>
        <dbReference type="Proteomes" id="UP001597101"/>
    </source>
</evidence>
<keyword evidence="3" id="KW-0349">Heme</keyword>
<dbReference type="CDD" id="cd20625">
    <property type="entry name" value="CYP164-like"/>
    <property type="match status" value="1"/>
</dbReference>
<dbReference type="Gene3D" id="1.10.630.10">
    <property type="entry name" value="Cytochrome P450"/>
    <property type="match status" value="1"/>
</dbReference>
<comment type="similarity">
    <text evidence="2 3">Belongs to the cytochrome P450 family.</text>
</comment>
<evidence type="ECO:0000256" key="2">
    <source>
        <dbReference type="ARBA" id="ARBA00010617"/>
    </source>
</evidence>
<proteinExistence type="inferred from homology"/>
<comment type="caution">
    <text evidence="4">The sequence shown here is derived from an EMBL/GenBank/DDBJ whole genome shotgun (WGS) entry which is preliminary data.</text>
</comment>
<protein>
    <submittedName>
        <fullName evidence="4">Cytochrome P450</fullName>
    </submittedName>
</protein>
<dbReference type="PANTHER" id="PTHR46696">
    <property type="entry name" value="P450, PUTATIVE (EUROFUNG)-RELATED"/>
    <property type="match status" value="1"/>
</dbReference>
<accession>A0ABW3FCU6</accession>
<keyword evidence="3" id="KW-0479">Metal-binding</keyword>
<dbReference type="EMBL" id="JBHTJV010000003">
    <property type="protein sequence ID" value="MFD0915638.1"/>
    <property type="molecule type" value="Genomic_DNA"/>
</dbReference>
<dbReference type="PROSITE" id="PS00086">
    <property type="entry name" value="CYTOCHROME_P450"/>
    <property type="match status" value="1"/>
</dbReference>
<keyword evidence="3" id="KW-0408">Iron</keyword>
<sequence>MSNLEFDPLSPAFAANPYAFYAKLREAEGLVWFEQLGMYIAARHADVVAITTNPACVRSLTGFASEEELRTAQRAANWHDMPYHERVVQFSLLDSDGPVHRRLRKLVFGSFTAMAVEGLDAVVRPFVNELLDGLEHRESFDFTNDFAVHVPGFLIGYLLGAPREDAEQLRVWSEQVVKFFDVDRSDALKIKAEKATREFYHYLEDLMREREKAPRYDLISKMLEDKKAGHYSQDEFISTCMLILMAGHGSTIDVLGSGMNTLIDHPDAWTELKAAPEKLPSAIQEIFRTEPPLPFFHRHATQDIEVAGRVFENGTTFGLLYGGANRDAAAFTQPDVFDIRRTPNRHLAFGQGAHLCLGNNLARMNMRVVFECLLQRFSGFELVGGVEWKRGLSVRGPVALQVRPKT</sequence>
<keyword evidence="5" id="KW-1185">Reference proteome</keyword>
<dbReference type="InterPro" id="IPR002397">
    <property type="entry name" value="Cyt_P450_B"/>
</dbReference>
<evidence type="ECO:0000313" key="4">
    <source>
        <dbReference type="EMBL" id="MFD0915638.1"/>
    </source>
</evidence>
<dbReference type="InterPro" id="IPR017972">
    <property type="entry name" value="Cyt_P450_CS"/>
</dbReference>
<evidence type="ECO:0000256" key="3">
    <source>
        <dbReference type="RuleBase" id="RU000461"/>
    </source>
</evidence>